<dbReference type="PRINTS" id="PR00455">
    <property type="entry name" value="HTHTETR"/>
</dbReference>
<evidence type="ECO:0000259" key="5">
    <source>
        <dbReference type="PROSITE" id="PS50977"/>
    </source>
</evidence>
<dbReference type="PANTHER" id="PTHR30055">
    <property type="entry name" value="HTH-TYPE TRANSCRIPTIONAL REGULATOR RUTR"/>
    <property type="match status" value="1"/>
</dbReference>
<evidence type="ECO:0000313" key="6">
    <source>
        <dbReference type="EMBL" id="SLJ97534.1"/>
    </source>
</evidence>
<dbReference type="EMBL" id="FVZE01000002">
    <property type="protein sequence ID" value="SLJ97534.1"/>
    <property type="molecule type" value="Genomic_DNA"/>
</dbReference>
<evidence type="ECO:0000256" key="1">
    <source>
        <dbReference type="ARBA" id="ARBA00023015"/>
    </source>
</evidence>
<evidence type="ECO:0000313" key="7">
    <source>
        <dbReference type="Proteomes" id="UP000190989"/>
    </source>
</evidence>
<sequence length="205" mass="22978">MTGDRVADPNRSYHRDDLRTQLVEAAADYVEHHGHEDLSVRKLAQVVGVSPGAPYHHFPDRRSLLIAVALTGYDRLLGTHRGETSASPEDGLMDLSRHFIAFAEENPRIFSLMYESELTRPFLEPAIAKAQSEGFAILRAAVRSVGEQIPDEALGFRVAAYWSLLYGFTLLRSNRMLQRDHEIGEPEGTEVVDAVLRQAIRLVKD</sequence>
<evidence type="ECO:0000256" key="4">
    <source>
        <dbReference type="PROSITE-ProRule" id="PRU00335"/>
    </source>
</evidence>
<feature type="DNA-binding region" description="H-T-H motif" evidence="4">
    <location>
        <begin position="39"/>
        <end position="58"/>
    </location>
</feature>
<dbReference type="InterPro" id="IPR050109">
    <property type="entry name" value="HTH-type_TetR-like_transc_reg"/>
</dbReference>
<dbReference type="PROSITE" id="PS50977">
    <property type="entry name" value="HTH_TETR_2"/>
    <property type="match status" value="1"/>
</dbReference>
<keyword evidence="3" id="KW-0804">Transcription</keyword>
<dbReference type="SUPFAM" id="SSF48498">
    <property type="entry name" value="Tetracyclin repressor-like, C-terminal domain"/>
    <property type="match status" value="1"/>
</dbReference>
<keyword evidence="7" id="KW-1185">Reference proteome</keyword>
<dbReference type="Proteomes" id="UP000190989">
    <property type="component" value="Unassembled WGS sequence"/>
</dbReference>
<dbReference type="Gene3D" id="1.10.357.10">
    <property type="entry name" value="Tetracycline Repressor, domain 2"/>
    <property type="match status" value="1"/>
</dbReference>
<dbReference type="SUPFAM" id="SSF46689">
    <property type="entry name" value="Homeodomain-like"/>
    <property type="match status" value="1"/>
</dbReference>
<reference evidence="7" key="1">
    <citation type="submission" date="2017-02" db="EMBL/GenBank/DDBJ databases">
        <authorList>
            <person name="Varghese N."/>
            <person name="Submissions S."/>
        </authorList>
    </citation>
    <scope>NUCLEOTIDE SEQUENCE [LARGE SCALE GENOMIC DNA]</scope>
    <source>
        <strain evidence="7">SM117</strain>
    </source>
</reference>
<dbReference type="GO" id="GO:0000976">
    <property type="term" value="F:transcription cis-regulatory region binding"/>
    <property type="evidence" value="ECO:0007669"/>
    <property type="project" value="TreeGrafter"/>
</dbReference>
<dbReference type="Pfam" id="PF00440">
    <property type="entry name" value="TetR_N"/>
    <property type="match status" value="1"/>
</dbReference>
<gene>
    <name evidence="6" type="ORF">SAMN06295987_102869</name>
</gene>
<name>A0A1U6HP56_9SPHN</name>
<keyword evidence="2 4" id="KW-0238">DNA-binding</keyword>
<dbReference type="InterPro" id="IPR009057">
    <property type="entry name" value="Homeodomain-like_sf"/>
</dbReference>
<accession>A0A1U6HP56</accession>
<organism evidence="6 7">
    <name type="scientific">Novosphingobium mathurense</name>
    <dbReference type="NCBI Taxonomy" id="428990"/>
    <lineage>
        <taxon>Bacteria</taxon>
        <taxon>Pseudomonadati</taxon>
        <taxon>Pseudomonadota</taxon>
        <taxon>Alphaproteobacteria</taxon>
        <taxon>Sphingomonadales</taxon>
        <taxon>Sphingomonadaceae</taxon>
        <taxon>Novosphingobium</taxon>
    </lineage>
</organism>
<keyword evidence="1" id="KW-0805">Transcription regulation</keyword>
<evidence type="ECO:0000256" key="3">
    <source>
        <dbReference type="ARBA" id="ARBA00023163"/>
    </source>
</evidence>
<protein>
    <submittedName>
        <fullName evidence="6">Transcriptional regulator, TetR family</fullName>
    </submittedName>
</protein>
<dbReference type="AlphaFoldDB" id="A0A1U6HP56"/>
<dbReference type="InterPro" id="IPR025996">
    <property type="entry name" value="MT1864/Rv1816-like_C"/>
</dbReference>
<dbReference type="PANTHER" id="PTHR30055:SF220">
    <property type="entry name" value="TETR-FAMILY REGULATORY PROTEIN"/>
    <property type="match status" value="1"/>
</dbReference>
<dbReference type="GO" id="GO:0003700">
    <property type="term" value="F:DNA-binding transcription factor activity"/>
    <property type="evidence" value="ECO:0007669"/>
    <property type="project" value="TreeGrafter"/>
</dbReference>
<dbReference type="InterPro" id="IPR036271">
    <property type="entry name" value="Tet_transcr_reg_TetR-rel_C_sf"/>
</dbReference>
<evidence type="ECO:0000256" key="2">
    <source>
        <dbReference type="ARBA" id="ARBA00023125"/>
    </source>
</evidence>
<feature type="domain" description="HTH tetR-type" evidence="5">
    <location>
        <begin position="16"/>
        <end position="76"/>
    </location>
</feature>
<proteinExistence type="predicted"/>
<dbReference type="Pfam" id="PF13305">
    <property type="entry name" value="TetR_C_33"/>
    <property type="match status" value="1"/>
</dbReference>
<dbReference type="InterPro" id="IPR001647">
    <property type="entry name" value="HTH_TetR"/>
</dbReference>